<evidence type="ECO:0000256" key="3">
    <source>
        <dbReference type="ARBA" id="ARBA00022692"/>
    </source>
</evidence>
<feature type="compositionally biased region" description="Polar residues" evidence="10">
    <location>
        <begin position="16"/>
        <end position="29"/>
    </location>
</feature>
<keyword evidence="2 9" id="KW-0813">Transport</keyword>
<comment type="caution">
    <text evidence="11">The sequence shown here is derived from an EMBL/GenBank/DDBJ whole genome shotgun (WGS) entry which is preliminary data.</text>
</comment>
<sequence length="313" mass="35103">MSNFYEGNYGYAAGSNDQYNQYNGSSSTGQQQQYSQQYSQPPQQQQQQQQPPQQFWNPTTAMSAAAAFTSSDSNAMYNVAESMGKQFLETGWAKAVPGLERSMLALRPYFAVDNSFVKKKMARILFPFVSKDWARTKLDPNMVPPSYMPPHQDVNAPDLYIPTMSLLTYVLLCALCYGTANKFNPEVIPDVITKCLVTQLLEVFAIRIGFYAMEAQVALLDLLSYTGYKYLGLSVNMLSGISLGQYGGYGHKAYYFTYLWTASSISFFILKVMANVIPVVTSSVGPKRHLMVLGFAMSQFATCWWVSQTKFLN</sequence>
<gene>
    <name evidence="11" type="ORF">ACHAWO_010347</name>
</gene>
<comment type="similarity">
    <text evidence="1 9">Belongs to the YIF1 family.</text>
</comment>
<evidence type="ECO:0000256" key="1">
    <source>
        <dbReference type="ARBA" id="ARBA00009727"/>
    </source>
</evidence>
<evidence type="ECO:0000313" key="12">
    <source>
        <dbReference type="Proteomes" id="UP001530400"/>
    </source>
</evidence>
<accession>A0ABD3NFQ4</accession>
<dbReference type="PANTHER" id="PTHR14083">
    <property type="entry name" value="YIP1 INTERACTING FACTOR HOMOLOG YIF1 PROTEIN"/>
    <property type="match status" value="1"/>
</dbReference>
<feature type="region of interest" description="Disordered" evidence="10">
    <location>
        <begin position="16"/>
        <end position="55"/>
    </location>
</feature>
<evidence type="ECO:0000256" key="7">
    <source>
        <dbReference type="ARBA" id="ARBA00023034"/>
    </source>
</evidence>
<feature type="compositionally biased region" description="Low complexity" evidence="10">
    <location>
        <begin position="30"/>
        <end position="55"/>
    </location>
</feature>
<evidence type="ECO:0000256" key="6">
    <source>
        <dbReference type="ARBA" id="ARBA00022989"/>
    </source>
</evidence>
<reference evidence="11 12" key="1">
    <citation type="submission" date="2024-10" db="EMBL/GenBank/DDBJ databases">
        <title>Updated reference genomes for cyclostephanoid diatoms.</title>
        <authorList>
            <person name="Roberts W.R."/>
            <person name="Alverson A.J."/>
        </authorList>
    </citation>
    <scope>NUCLEOTIDE SEQUENCE [LARGE SCALE GENOMIC DNA]</scope>
    <source>
        <strain evidence="11 12">AJA010-31</strain>
    </source>
</reference>
<dbReference type="InterPro" id="IPR005578">
    <property type="entry name" value="Yif1_fam"/>
</dbReference>
<evidence type="ECO:0000313" key="11">
    <source>
        <dbReference type="EMBL" id="KAL3774813.1"/>
    </source>
</evidence>
<proteinExistence type="inferred from homology"/>
<dbReference type="GO" id="GO:0005789">
    <property type="term" value="C:endoplasmic reticulum membrane"/>
    <property type="evidence" value="ECO:0007669"/>
    <property type="project" value="UniProtKB-SubCell"/>
</dbReference>
<comment type="function">
    <text evidence="9">Has a role in transport between endoplasmic reticulum and Golgi.</text>
</comment>
<dbReference type="AlphaFoldDB" id="A0ABD3NFQ4"/>
<protein>
    <recommendedName>
        <fullName evidence="9">Protein YIF1</fullName>
    </recommendedName>
</protein>
<dbReference type="GO" id="GO:0006888">
    <property type="term" value="P:endoplasmic reticulum to Golgi vesicle-mediated transport"/>
    <property type="evidence" value="ECO:0007669"/>
    <property type="project" value="UniProtKB-UniRule"/>
</dbReference>
<keyword evidence="6" id="KW-1133">Transmembrane helix</keyword>
<organism evidence="11 12">
    <name type="scientific">Cyclotella atomus</name>
    <dbReference type="NCBI Taxonomy" id="382360"/>
    <lineage>
        <taxon>Eukaryota</taxon>
        <taxon>Sar</taxon>
        <taxon>Stramenopiles</taxon>
        <taxon>Ochrophyta</taxon>
        <taxon>Bacillariophyta</taxon>
        <taxon>Coscinodiscophyceae</taxon>
        <taxon>Thalassiosirophycidae</taxon>
        <taxon>Stephanodiscales</taxon>
        <taxon>Stephanodiscaceae</taxon>
        <taxon>Cyclotella</taxon>
    </lineage>
</organism>
<keyword evidence="7 9" id="KW-0333">Golgi apparatus</keyword>
<dbReference type="GO" id="GO:0005793">
    <property type="term" value="C:endoplasmic reticulum-Golgi intermediate compartment"/>
    <property type="evidence" value="ECO:0007669"/>
    <property type="project" value="UniProtKB-UniRule"/>
</dbReference>
<evidence type="ECO:0000256" key="4">
    <source>
        <dbReference type="ARBA" id="ARBA00022824"/>
    </source>
</evidence>
<dbReference type="EMBL" id="JALLPJ020001177">
    <property type="protein sequence ID" value="KAL3774813.1"/>
    <property type="molecule type" value="Genomic_DNA"/>
</dbReference>
<name>A0ABD3NFQ4_9STRA</name>
<dbReference type="GO" id="GO:0015031">
    <property type="term" value="P:protein transport"/>
    <property type="evidence" value="ECO:0007669"/>
    <property type="project" value="UniProtKB-KW"/>
</dbReference>
<keyword evidence="4 9" id="KW-0256">Endoplasmic reticulum</keyword>
<comment type="subcellular location">
    <subcellularLocation>
        <location evidence="9">Endoplasmic reticulum membrane</location>
        <topology evidence="9">Multi-pass membrane protein</topology>
    </subcellularLocation>
    <subcellularLocation>
        <location evidence="9">Golgi apparatus membrane</location>
        <topology evidence="9">Multi-pass membrane protein</topology>
    </subcellularLocation>
</comment>
<dbReference type="Pfam" id="PF03878">
    <property type="entry name" value="YIF1"/>
    <property type="match status" value="1"/>
</dbReference>
<evidence type="ECO:0000256" key="8">
    <source>
        <dbReference type="ARBA" id="ARBA00023136"/>
    </source>
</evidence>
<keyword evidence="8" id="KW-0472">Membrane</keyword>
<dbReference type="GO" id="GO:0000139">
    <property type="term" value="C:Golgi membrane"/>
    <property type="evidence" value="ECO:0007669"/>
    <property type="project" value="UniProtKB-SubCell"/>
</dbReference>
<evidence type="ECO:0000256" key="10">
    <source>
        <dbReference type="SAM" id="MobiDB-lite"/>
    </source>
</evidence>
<evidence type="ECO:0000256" key="9">
    <source>
        <dbReference type="RuleBase" id="RU368073"/>
    </source>
</evidence>
<dbReference type="PANTHER" id="PTHR14083:SF0">
    <property type="entry name" value="YIP1D-INTERACTING FACTOR 1, ISOFORM C"/>
    <property type="match status" value="1"/>
</dbReference>
<evidence type="ECO:0000256" key="2">
    <source>
        <dbReference type="ARBA" id="ARBA00022448"/>
    </source>
</evidence>
<evidence type="ECO:0000256" key="5">
    <source>
        <dbReference type="ARBA" id="ARBA00022927"/>
    </source>
</evidence>
<keyword evidence="3" id="KW-0812">Transmembrane</keyword>
<keyword evidence="5 9" id="KW-0653">Protein transport</keyword>
<keyword evidence="12" id="KW-1185">Reference proteome</keyword>
<dbReference type="Proteomes" id="UP001530400">
    <property type="component" value="Unassembled WGS sequence"/>
</dbReference>